<dbReference type="EMBL" id="OV725081">
    <property type="protein sequence ID" value="CAH1402557.1"/>
    <property type="molecule type" value="Genomic_DNA"/>
</dbReference>
<dbReference type="InterPro" id="IPR040243">
    <property type="entry name" value="Steroid_recept_RNA_1"/>
</dbReference>
<organism evidence="2 3">
    <name type="scientific">Nezara viridula</name>
    <name type="common">Southern green stink bug</name>
    <name type="synonym">Cimex viridulus</name>
    <dbReference type="NCBI Taxonomy" id="85310"/>
    <lineage>
        <taxon>Eukaryota</taxon>
        <taxon>Metazoa</taxon>
        <taxon>Ecdysozoa</taxon>
        <taxon>Arthropoda</taxon>
        <taxon>Hexapoda</taxon>
        <taxon>Insecta</taxon>
        <taxon>Pterygota</taxon>
        <taxon>Neoptera</taxon>
        <taxon>Paraneoptera</taxon>
        <taxon>Hemiptera</taxon>
        <taxon>Heteroptera</taxon>
        <taxon>Panheteroptera</taxon>
        <taxon>Pentatomomorpha</taxon>
        <taxon>Pentatomoidea</taxon>
        <taxon>Pentatomidae</taxon>
        <taxon>Pentatominae</taxon>
        <taxon>Nezara</taxon>
    </lineage>
</organism>
<dbReference type="Pfam" id="PF07304">
    <property type="entry name" value="SRA1"/>
    <property type="match status" value="1"/>
</dbReference>
<gene>
    <name evidence="2" type="ORF">NEZAVI_LOCUS11354</name>
</gene>
<evidence type="ECO:0000313" key="2">
    <source>
        <dbReference type="EMBL" id="CAH1402557.1"/>
    </source>
</evidence>
<dbReference type="InterPro" id="IPR009917">
    <property type="entry name" value="SRA1/Sec31"/>
</dbReference>
<dbReference type="PANTHER" id="PTHR18834">
    <property type="entry name" value="STEROID RECEPTOR RNA ACTIVATOR 1"/>
    <property type="match status" value="1"/>
</dbReference>
<evidence type="ECO:0000259" key="1">
    <source>
        <dbReference type="Pfam" id="PF07304"/>
    </source>
</evidence>
<dbReference type="AlphaFoldDB" id="A0A9P0HIX2"/>
<dbReference type="GO" id="GO:0005634">
    <property type="term" value="C:nucleus"/>
    <property type="evidence" value="ECO:0007669"/>
    <property type="project" value="TreeGrafter"/>
</dbReference>
<dbReference type="Proteomes" id="UP001152798">
    <property type="component" value="Chromosome 5"/>
</dbReference>
<feature type="domain" description="SRA1/Sec31" evidence="1">
    <location>
        <begin position="63"/>
        <end position="192"/>
    </location>
</feature>
<dbReference type="GO" id="GO:0003713">
    <property type="term" value="F:transcription coactivator activity"/>
    <property type="evidence" value="ECO:0007669"/>
    <property type="project" value="InterPro"/>
</dbReference>
<dbReference type="OrthoDB" id="5982138at2759"/>
<evidence type="ECO:0000313" key="3">
    <source>
        <dbReference type="Proteomes" id="UP001152798"/>
    </source>
</evidence>
<dbReference type="Gene3D" id="1.20.940.10">
    <property type="entry name" value="Functional domain of the splicing factor Prp18"/>
    <property type="match status" value="1"/>
</dbReference>
<reference evidence="2" key="1">
    <citation type="submission" date="2022-01" db="EMBL/GenBank/DDBJ databases">
        <authorList>
            <person name="King R."/>
        </authorList>
    </citation>
    <scope>NUCLEOTIDE SEQUENCE</scope>
</reference>
<dbReference type="PANTHER" id="PTHR18834:SF2">
    <property type="entry name" value="STEROID RECEPTOR RNA ACTIVATOR 1"/>
    <property type="match status" value="1"/>
</dbReference>
<dbReference type="GO" id="GO:0006357">
    <property type="term" value="P:regulation of transcription by RNA polymerase II"/>
    <property type="evidence" value="ECO:0007669"/>
    <property type="project" value="InterPro"/>
</dbReference>
<keyword evidence="3" id="KW-1185">Reference proteome</keyword>
<accession>A0A9P0HIX2</accession>
<name>A0A9P0HIX2_NEZVI</name>
<protein>
    <recommendedName>
        <fullName evidence="1">SRA1/Sec31 domain-containing protein</fullName>
    </recommendedName>
</protein>
<sequence length="197" mass="22053">MAEDNISKAIGDPGWNDPPLFSYDSVKNHTKKSSLNRRISNSSMVSNDTQKIIANDDNGKMGPPRLAPMKSTGSSVSTAAPDICNISPQPIELSTVLENLQLTIKELYPNDDEKEVNEIKRRLGLMEKLWNEDKFPTDIKLKLGDISKGLLENDLINCDNLQRSLMVDYTALCSTWMAAIRSLINSKRKNQEKLNES</sequence>
<proteinExistence type="predicted"/>